<name>C5BBJ9_EDWI9</name>
<reference evidence="2" key="1">
    <citation type="submission" date="2009-03" db="EMBL/GenBank/DDBJ databases">
        <title>Complete genome sequence of Edwardsiella ictaluri 93-146.</title>
        <authorList>
            <person name="Williams M.L."/>
            <person name="Gillaspy A.F."/>
            <person name="Dyer D.W."/>
            <person name="Thune R.L."/>
            <person name="Waldbieser G.C."/>
            <person name="Schuster S.C."/>
            <person name="Gipson J."/>
            <person name="Zaitshik J."/>
            <person name="Landry C."/>
            <person name="Lawrence M.L."/>
        </authorList>
    </citation>
    <scope>NUCLEOTIDE SEQUENCE [LARGE SCALE GENOMIC DNA]</scope>
    <source>
        <strain evidence="2">93-146</strain>
    </source>
</reference>
<dbReference type="EMBL" id="CP001600">
    <property type="protein sequence ID" value="ACR68230.1"/>
    <property type="molecule type" value="Genomic_DNA"/>
</dbReference>
<dbReference type="HOGENOM" id="CLU_3199140_0_0_6"/>
<reference evidence="1 2" key="2">
    <citation type="journal article" date="2012" name="J. Bacteriol.">
        <title>Genome Sequence of Edwardsiella ictaluri 93-146, a Strain Associated with a Natural Channel Catfish Outbreak of Enteric Septicemia of Catfish.</title>
        <authorList>
            <person name="Williams M.L."/>
            <person name="Gillaspy A.F."/>
            <person name="Dyer D.W."/>
            <person name="Thune R.L."/>
            <person name="Waldbieser G.C."/>
            <person name="Schuster S.C."/>
            <person name="Gipson J."/>
            <person name="Zaitshik J."/>
            <person name="Landry C."/>
            <person name="Banes M.M."/>
            <person name="Lawrence M.L."/>
        </authorList>
    </citation>
    <scope>NUCLEOTIDE SEQUENCE [LARGE SCALE GENOMIC DNA]</scope>
    <source>
        <strain evidence="1 2">93-146</strain>
    </source>
</reference>
<gene>
    <name evidence="1" type="ordered locus">NT01EI_1018</name>
</gene>
<evidence type="ECO:0000313" key="1">
    <source>
        <dbReference type="EMBL" id="ACR68230.1"/>
    </source>
</evidence>
<dbReference type="AlphaFoldDB" id="C5BBJ9"/>
<sequence length="45" mass="5181">MRQAHQRCPCLPVMPVGEKANLQRFIRCFLPQEQHAVCPGSRYLA</sequence>
<protein>
    <submittedName>
        <fullName evidence="1">Uncharacterized protein</fullName>
    </submittedName>
</protein>
<evidence type="ECO:0000313" key="2">
    <source>
        <dbReference type="Proteomes" id="UP000001485"/>
    </source>
</evidence>
<proteinExistence type="predicted"/>
<dbReference type="Proteomes" id="UP000001485">
    <property type="component" value="Chromosome"/>
</dbReference>
<organism evidence="1 2">
    <name type="scientific">Edwardsiella ictaluri (strain 93-146)</name>
    <dbReference type="NCBI Taxonomy" id="634503"/>
    <lineage>
        <taxon>Bacteria</taxon>
        <taxon>Pseudomonadati</taxon>
        <taxon>Pseudomonadota</taxon>
        <taxon>Gammaproteobacteria</taxon>
        <taxon>Enterobacterales</taxon>
        <taxon>Hafniaceae</taxon>
        <taxon>Edwardsiella</taxon>
    </lineage>
</organism>
<accession>C5BBJ9</accession>
<dbReference type="KEGG" id="eic:NT01EI_1018"/>